<accession>A0A0F9SRQ5</accession>
<dbReference type="SUPFAM" id="SSF51556">
    <property type="entry name" value="Metallo-dependent hydrolases"/>
    <property type="match status" value="1"/>
</dbReference>
<sequence length="975" mass="107568">MTRKHWCRSGSITTIIILLIGVLIFVWACGPRERTIEFEFHEGTDMEAVPSPDGRQIALQLWQHIWILDIDSGEARPLTNPITPPEEHWFPRWSPDGSSIVFFSLRTDAGLSVIPASGGTPAHLTEGEYDAWASWSPDGKTIVFDRLFGALWTIPAEGGTPKCITADTIQAQHPSWSPDGKWIAFSSSGHLSIIAPDGSSLKQVTKGSKDQAPSWSPDGNNLFFISERSGLPQVWTVSIEGGEPRQLTEESDVYIFAPQWMAGREVLVYTAGGKIHTLDPNTGTQDIIPFRARLTLSRKPYKHKRPKIPRPGERLPVRGIYRPVSSPDGKNIAFAALGDLWLRHEDRRVEQLTSGPADDCDPSWSPDSRSICFVSNRNGDYQVWTVSVKDLTLNQVTDIPGDANTPLWHPSGESIVFTHSSRPPLKVVSASGGVAKPIIKDFGFDVRPVGWIPDDQSLVYSKLSYDPKTYEMKTEIGRVTLDGKLLQLQVDVPGQAEFIALSPKGDTLAYVSHGELWIRPIGKDTVSQLLISGPAFFPTWSVDNQILYTSGGKLMGVDADTGETRHISLDLSYDVAPAAGSLLLRNARLLTPEPKEGLWDLYIKDGRIKSIEKSGDLSHKPDRVLDVEGRAVIPGLFDSFGAVFPRFPAEGHLYWGVTSVGGAGGPGQWLVTQQEAIRSGRRAGPRIFPACGFIVPSYVNAFPQFLRIKTQEQLERYLDHMVGLGATQVKYHARGGPWVEAATVSAAHRRGLPVQSHFILPASVAAGLDRKEHSWYYDWQGGATEKFRQDVIEIMRKAKITLDTTFIVAGYFSDLCDARFEDALSRPEISSFLPPAQIERFRKQIERKFPEATNLHWKLAQEAGKANVLAAHNAGVRVVVGTDFSNFLGFIAVHWEMELLVEAGFSPLEALRAATRDAAATLGLEEQLGIIAPGAVADLVVLEADPLEDIRNTQKIYSVIKDGIIIDRNALIKEK</sequence>
<keyword evidence="2" id="KW-0472">Membrane</keyword>
<dbReference type="SUPFAM" id="SSF51338">
    <property type="entry name" value="Composite domain of metallo-dependent hydrolases"/>
    <property type="match status" value="1"/>
</dbReference>
<dbReference type="Pfam" id="PF01979">
    <property type="entry name" value="Amidohydro_1"/>
    <property type="match status" value="1"/>
</dbReference>
<evidence type="ECO:0000313" key="4">
    <source>
        <dbReference type="EMBL" id="KKN31833.1"/>
    </source>
</evidence>
<feature type="transmembrane region" description="Helical" evidence="2">
    <location>
        <begin position="12"/>
        <end position="28"/>
    </location>
</feature>
<dbReference type="PANTHER" id="PTHR36842">
    <property type="entry name" value="PROTEIN TOLB HOMOLOG"/>
    <property type="match status" value="1"/>
</dbReference>
<organism evidence="4">
    <name type="scientific">marine sediment metagenome</name>
    <dbReference type="NCBI Taxonomy" id="412755"/>
    <lineage>
        <taxon>unclassified sequences</taxon>
        <taxon>metagenomes</taxon>
        <taxon>ecological metagenomes</taxon>
    </lineage>
</organism>
<dbReference type="Pfam" id="PF07676">
    <property type="entry name" value="PD40"/>
    <property type="match status" value="5"/>
</dbReference>
<dbReference type="SUPFAM" id="SSF82171">
    <property type="entry name" value="DPP6 N-terminal domain-like"/>
    <property type="match status" value="2"/>
</dbReference>
<dbReference type="InterPro" id="IPR011659">
    <property type="entry name" value="WD40"/>
</dbReference>
<dbReference type="InterPro" id="IPR011059">
    <property type="entry name" value="Metal-dep_hydrolase_composite"/>
</dbReference>
<evidence type="ECO:0000259" key="3">
    <source>
        <dbReference type="Pfam" id="PF01979"/>
    </source>
</evidence>
<keyword evidence="2" id="KW-0812">Transmembrane</keyword>
<dbReference type="EMBL" id="LAZR01002299">
    <property type="protein sequence ID" value="KKN31833.1"/>
    <property type="molecule type" value="Genomic_DNA"/>
</dbReference>
<dbReference type="PANTHER" id="PTHR36842:SF1">
    <property type="entry name" value="PROTEIN TOLB"/>
    <property type="match status" value="1"/>
</dbReference>
<evidence type="ECO:0000256" key="1">
    <source>
        <dbReference type="ARBA" id="ARBA00009820"/>
    </source>
</evidence>
<dbReference type="SUPFAM" id="SSF50978">
    <property type="entry name" value="WD40 repeat-like"/>
    <property type="match status" value="1"/>
</dbReference>
<proteinExistence type="inferred from homology"/>
<name>A0A0F9SRQ5_9ZZZZ</name>
<dbReference type="Gene3D" id="2.120.10.30">
    <property type="entry name" value="TolB, C-terminal domain"/>
    <property type="match status" value="3"/>
</dbReference>
<dbReference type="InterPro" id="IPR036322">
    <property type="entry name" value="WD40_repeat_dom_sf"/>
</dbReference>
<protein>
    <recommendedName>
        <fullName evidence="3">Amidohydrolase-related domain-containing protein</fullName>
    </recommendedName>
</protein>
<dbReference type="InterPro" id="IPR006680">
    <property type="entry name" value="Amidohydro-rel"/>
</dbReference>
<keyword evidence="2" id="KW-1133">Transmembrane helix</keyword>
<gene>
    <name evidence="4" type="ORF">LCGC14_0819940</name>
</gene>
<dbReference type="AlphaFoldDB" id="A0A0F9SRQ5"/>
<dbReference type="GO" id="GO:0016810">
    <property type="term" value="F:hydrolase activity, acting on carbon-nitrogen (but not peptide) bonds"/>
    <property type="evidence" value="ECO:0007669"/>
    <property type="project" value="InterPro"/>
</dbReference>
<dbReference type="InterPro" id="IPR032466">
    <property type="entry name" value="Metal_Hydrolase"/>
</dbReference>
<comment type="similarity">
    <text evidence="1">Belongs to the TolB family.</text>
</comment>
<evidence type="ECO:0000256" key="2">
    <source>
        <dbReference type="SAM" id="Phobius"/>
    </source>
</evidence>
<reference evidence="4" key="1">
    <citation type="journal article" date="2015" name="Nature">
        <title>Complex archaea that bridge the gap between prokaryotes and eukaryotes.</title>
        <authorList>
            <person name="Spang A."/>
            <person name="Saw J.H."/>
            <person name="Jorgensen S.L."/>
            <person name="Zaremba-Niedzwiedzka K."/>
            <person name="Martijn J."/>
            <person name="Lind A.E."/>
            <person name="van Eijk R."/>
            <person name="Schleper C."/>
            <person name="Guy L."/>
            <person name="Ettema T.J."/>
        </authorList>
    </citation>
    <scope>NUCLEOTIDE SEQUENCE</scope>
</reference>
<comment type="caution">
    <text evidence="4">The sequence shown here is derived from an EMBL/GenBank/DDBJ whole genome shotgun (WGS) entry which is preliminary data.</text>
</comment>
<feature type="domain" description="Amidohydrolase-related" evidence="3">
    <location>
        <begin position="840"/>
        <end position="963"/>
    </location>
</feature>
<dbReference type="Gene3D" id="3.20.20.140">
    <property type="entry name" value="Metal-dependent hydrolases"/>
    <property type="match status" value="1"/>
</dbReference>
<dbReference type="InterPro" id="IPR011042">
    <property type="entry name" value="6-blade_b-propeller_TolB-like"/>
</dbReference>
<dbReference type="Gene3D" id="2.30.40.10">
    <property type="entry name" value="Urease, subunit C, domain 1"/>
    <property type="match status" value="2"/>
</dbReference>